<reference evidence="2" key="1">
    <citation type="submission" date="2022-06" db="EMBL/GenBank/DDBJ databases">
        <title>Draft genome sequence of Streptomyces sp. RB6PN25 isolated from peat swamp forest in Thailand.</title>
        <authorList>
            <person name="Duangmal K."/>
            <person name="Klaysubun C."/>
        </authorList>
    </citation>
    <scope>NUCLEOTIDE SEQUENCE</scope>
    <source>
        <strain evidence="2">RB6PN25</strain>
    </source>
</reference>
<feature type="region of interest" description="Disordered" evidence="1">
    <location>
        <begin position="1"/>
        <end position="55"/>
    </location>
</feature>
<dbReference type="Proteomes" id="UP001057702">
    <property type="component" value="Unassembled WGS sequence"/>
</dbReference>
<proteinExistence type="predicted"/>
<keyword evidence="3" id="KW-1185">Reference proteome</keyword>
<evidence type="ECO:0000313" key="3">
    <source>
        <dbReference type="Proteomes" id="UP001057702"/>
    </source>
</evidence>
<sequence length="74" mass="7229">MSQEGGLPRLAACRWAEPTRGGTIGPAPPGQGVLRSRSDAPTRIPPGGPGAFGDADAVGGAMTSLAATGLIMDG</sequence>
<organism evidence="2 3">
    <name type="scientific">Streptomyces humicola</name>
    <dbReference type="NCBI Taxonomy" id="2953240"/>
    <lineage>
        <taxon>Bacteria</taxon>
        <taxon>Bacillati</taxon>
        <taxon>Actinomycetota</taxon>
        <taxon>Actinomycetes</taxon>
        <taxon>Kitasatosporales</taxon>
        <taxon>Streptomycetaceae</taxon>
        <taxon>Streptomyces</taxon>
    </lineage>
</organism>
<dbReference type="EMBL" id="JANFNG010000024">
    <property type="protein sequence ID" value="MCQ4083659.1"/>
    <property type="molecule type" value="Genomic_DNA"/>
</dbReference>
<name>A0ABT1Q164_9ACTN</name>
<evidence type="ECO:0000313" key="2">
    <source>
        <dbReference type="EMBL" id="MCQ4083659.1"/>
    </source>
</evidence>
<dbReference type="RefSeq" id="WP_255922651.1">
    <property type="nucleotide sequence ID" value="NZ_JANFNG010000024.1"/>
</dbReference>
<accession>A0ABT1Q164</accession>
<protein>
    <submittedName>
        <fullName evidence="2">Uncharacterized protein</fullName>
    </submittedName>
</protein>
<gene>
    <name evidence="2" type="ORF">NGB36_24430</name>
</gene>
<evidence type="ECO:0000256" key="1">
    <source>
        <dbReference type="SAM" id="MobiDB-lite"/>
    </source>
</evidence>
<comment type="caution">
    <text evidence="2">The sequence shown here is derived from an EMBL/GenBank/DDBJ whole genome shotgun (WGS) entry which is preliminary data.</text>
</comment>